<evidence type="ECO:0000313" key="3">
    <source>
        <dbReference type="Proteomes" id="UP001473302"/>
    </source>
</evidence>
<gene>
    <name evidence="2" type="ORF">MFLAVUS_006528</name>
</gene>
<feature type="compositionally biased region" description="Basic and acidic residues" evidence="1">
    <location>
        <begin position="70"/>
        <end position="79"/>
    </location>
</feature>
<dbReference type="EMBL" id="BAABUK010000015">
    <property type="protein sequence ID" value="GAA5813061.1"/>
    <property type="molecule type" value="Genomic_DNA"/>
</dbReference>
<protein>
    <recommendedName>
        <fullName evidence="4">Retrotransposon gag domain-containing protein</fullName>
    </recommendedName>
</protein>
<organism evidence="2 3">
    <name type="scientific">Mucor flavus</name>
    <dbReference type="NCBI Taxonomy" id="439312"/>
    <lineage>
        <taxon>Eukaryota</taxon>
        <taxon>Fungi</taxon>
        <taxon>Fungi incertae sedis</taxon>
        <taxon>Mucoromycota</taxon>
        <taxon>Mucoromycotina</taxon>
        <taxon>Mucoromycetes</taxon>
        <taxon>Mucorales</taxon>
        <taxon>Mucorineae</taxon>
        <taxon>Mucoraceae</taxon>
        <taxon>Mucor</taxon>
    </lineage>
</organism>
<accession>A0ABP9Z1T0</accession>
<dbReference type="Proteomes" id="UP001473302">
    <property type="component" value="Unassembled WGS sequence"/>
</dbReference>
<name>A0ABP9Z1T0_9FUNG</name>
<comment type="caution">
    <text evidence="2">The sequence shown here is derived from an EMBL/GenBank/DDBJ whole genome shotgun (WGS) entry which is preliminary data.</text>
</comment>
<evidence type="ECO:0000313" key="2">
    <source>
        <dbReference type="EMBL" id="GAA5813061.1"/>
    </source>
</evidence>
<feature type="compositionally biased region" description="Polar residues" evidence="1">
    <location>
        <begin position="80"/>
        <end position="89"/>
    </location>
</feature>
<evidence type="ECO:0008006" key="4">
    <source>
        <dbReference type="Google" id="ProtNLM"/>
    </source>
</evidence>
<proteinExistence type="predicted"/>
<feature type="region of interest" description="Disordered" evidence="1">
    <location>
        <begin position="70"/>
        <end position="89"/>
    </location>
</feature>
<keyword evidence="3" id="KW-1185">Reference proteome</keyword>
<sequence length="447" mass="50827">MAEVTGPTVTNHNGAPTLSRKEILVKLQAEVDALDEKIIALCAQWAKQIEGEQKVMATLTSVRDFKVSGEEKGTADSKRTNASSDNKGLNLNQNDLSCLQLVGRTYPQFKGKKSYKNAEEYISVFEEIVVSANHGLDEIWKDYIPIVFPDELKDWMRNELFACRSWKEAKKVLAKKFGNAQSRILAFKELIATTMYDNETISDFDNRFMQALENSDYSIDDRIIAELYFIALPLHRFASSSLCLFIGSHMVPKKKENEAWTAAELFQITFNIFTDKRPELGNPTERTGSSPIRRSLDNAAEGSKPYKKRVSSTALMNCSYHNDNNSHISSECNLQEGKAESSRSVARNKSYRSYRSKSAALCRHKCGNNMSPGHTCDAYYKKDSGKDLKTKRLGQTELMRIRYLNDISFEFCIEAVAFNDMLETEFDVLLDICIWKQIPHSMPHQQF</sequence>
<feature type="region of interest" description="Disordered" evidence="1">
    <location>
        <begin position="277"/>
        <end position="306"/>
    </location>
</feature>
<evidence type="ECO:0000256" key="1">
    <source>
        <dbReference type="SAM" id="MobiDB-lite"/>
    </source>
</evidence>
<reference evidence="2 3" key="1">
    <citation type="submission" date="2024-04" db="EMBL/GenBank/DDBJ databases">
        <title>genome sequences of Mucor flavus KT1a and Helicostylum pulchrum KT1b strains isolated from the surface of a dry-aged beef.</title>
        <authorList>
            <person name="Toyotome T."/>
            <person name="Hosono M."/>
            <person name="Torimaru M."/>
            <person name="Fukuda K."/>
            <person name="Mikami N."/>
        </authorList>
    </citation>
    <scope>NUCLEOTIDE SEQUENCE [LARGE SCALE GENOMIC DNA]</scope>
    <source>
        <strain evidence="2 3">KT1a</strain>
    </source>
</reference>